<evidence type="ECO:0000256" key="6">
    <source>
        <dbReference type="ARBA" id="ARBA00023136"/>
    </source>
</evidence>
<comment type="subcellular location">
    <subcellularLocation>
        <location evidence="1">Membrane</location>
        <topology evidence="1">Multi-pass membrane protein</topology>
    </subcellularLocation>
</comment>
<feature type="transmembrane region" description="Helical" evidence="7">
    <location>
        <begin position="315"/>
        <end position="334"/>
    </location>
</feature>
<feature type="transmembrane region" description="Helical" evidence="7">
    <location>
        <begin position="284"/>
        <end position="303"/>
    </location>
</feature>
<dbReference type="AlphaFoldDB" id="A0A3M7F559"/>
<feature type="transmembrane region" description="Helical" evidence="7">
    <location>
        <begin position="139"/>
        <end position="160"/>
    </location>
</feature>
<evidence type="ECO:0000313" key="10">
    <source>
        <dbReference type="Proteomes" id="UP000268823"/>
    </source>
</evidence>
<protein>
    <recommendedName>
        <fullName evidence="8">Major facilitator superfamily (MFS) profile domain-containing protein</fullName>
    </recommendedName>
</protein>
<reference evidence="9 10" key="1">
    <citation type="journal article" date="2018" name="BMC Genomics">
        <title>Genomic evidence for intraspecific hybridization in a clonal and extremely halotolerant yeast.</title>
        <authorList>
            <person name="Gostincar C."/>
            <person name="Stajich J.E."/>
            <person name="Zupancic J."/>
            <person name="Zalar P."/>
            <person name="Gunde-Cimerman N."/>
        </authorList>
    </citation>
    <scope>NUCLEOTIDE SEQUENCE [LARGE SCALE GENOMIC DNA]</scope>
    <source>
        <strain evidence="9 10">EXF-2788</strain>
    </source>
</reference>
<dbReference type="PRINTS" id="PR00171">
    <property type="entry name" value="SUGRTRNSPORT"/>
</dbReference>
<dbReference type="SUPFAM" id="SSF103473">
    <property type="entry name" value="MFS general substrate transporter"/>
    <property type="match status" value="1"/>
</dbReference>
<dbReference type="InterPro" id="IPR020846">
    <property type="entry name" value="MFS_dom"/>
</dbReference>
<dbReference type="GO" id="GO:0005351">
    <property type="term" value="F:carbohydrate:proton symporter activity"/>
    <property type="evidence" value="ECO:0007669"/>
    <property type="project" value="TreeGrafter"/>
</dbReference>
<comment type="similarity">
    <text evidence="2">Belongs to the major facilitator superfamily. Sugar transporter (TC 2.A.1.1) family.</text>
</comment>
<dbReference type="InterPro" id="IPR036259">
    <property type="entry name" value="MFS_trans_sf"/>
</dbReference>
<dbReference type="PANTHER" id="PTHR48022:SF28">
    <property type="entry name" value="MAJOR FACILITATOR SUPERFAMILY (MFS) PROFILE DOMAIN-CONTAINING PROTEIN-RELATED"/>
    <property type="match status" value="1"/>
</dbReference>
<dbReference type="InterPro" id="IPR050360">
    <property type="entry name" value="MFS_Sugar_Transporters"/>
</dbReference>
<comment type="caution">
    <text evidence="9">The sequence shown here is derived from an EMBL/GenBank/DDBJ whole genome shotgun (WGS) entry which is preliminary data.</text>
</comment>
<evidence type="ECO:0000256" key="7">
    <source>
        <dbReference type="SAM" id="Phobius"/>
    </source>
</evidence>
<dbReference type="Proteomes" id="UP000268823">
    <property type="component" value="Unassembled WGS sequence"/>
</dbReference>
<evidence type="ECO:0000256" key="4">
    <source>
        <dbReference type="ARBA" id="ARBA00022692"/>
    </source>
</evidence>
<keyword evidence="3" id="KW-0813">Transport</keyword>
<feature type="transmembrane region" description="Helical" evidence="7">
    <location>
        <begin position="53"/>
        <end position="74"/>
    </location>
</feature>
<dbReference type="EMBL" id="QWIR01000165">
    <property type="protein sequence ID" value="RMY84009.1"/>
    <property type="molecule type" value="Genomic_DNA"/>
</dbReference>
<evidence type="ECO:0000259" key="8">
    <source>
        <dbReference type="PROSITE" id="PS50850"/>
    </source>
</evidence>
<feature type="domain" description="Major facilitator superfamily (MFS) profile" evidence="8">
    <location>
        <begin position="13"/>
        <end position="433"/>
    </location>
</feature>
<keyword evidence="6 7" id="KW-0472">Membrane</keyword>
<dbReference type="InterPro" id="IPR003663">
    <property type="entry name" value="Sugar/inositol_transpt"/>
</dbReference>
<dbReference type="Pfam" id="PF00083">
    <property type="entry name" value="Sugar_tr"/>
    <property type="match status" value="2"/>
</dbReference>
<dbReference type="OrthoDB" id="6133115at2759"/>
<proteinExistence type="inferred from homology"/>
<evidence type="ECO:0000256" key="5">
    <source>
        <dbReference type="ARBA" id="ARBA00022989"/>
    </source>
</evidence>
<accession>A0A3M7F559</accession>
<dbReference type="PROSITE" id="PS50850">
    <property type="entry name" value="MFS"/>
    <property type="match status" value="1"/>
</dbReference>
<feature type="transmembrane region" description="Helical" evidence="7">
    <location>
        <begin position="12"/>
        <end position="33"/>
    </location>
</feature>
<evidence type="ECO:0000256" key="1">
    <source>
        <dbReference type="ARBA" id="ARBA00004141"/>
    </source>
</evidence>
<name>A0A3M7F559_HORWE</name>
<dbReference type="PANTHER" id="PTHR48022">
    <property type="entry name" value="PLASTIDIC GLUCOSE TRANSPORTER 4"/>
    <property type="match status" value="1"/>
</dbReference>
<evidence type="ECO:0000256" key="2">
    <source>
        <dbReference type="ARBA" id="ARBA00010992"/>
    </source>
</evidence>
<feature type="transmembrane region" description="Helical" evidence="7">
    <location>
        <begin position="81"/>
        <end position="103"/>
    </location>
</feature>
<organism evidence="9 10">
    <name type="scientific">Hortaea werneckii</name>
    <name type="common">Black yeast</name>
    <name type="synonym">Cladosporium werneckii</name>
    <dbReference type="NCBI Taxonomy" id="91943"/>
    <lineage>
        <taxon>Eukaryota</taxon>
        <taxon>Fungi</taxon>
        <taxon>Dikarya</taxon>
        <taxon>Ascomycota</taxon>
        <taxon>Pezizomycotina</taxon>
        <taxon>Dothideomycetes</taxon>
        <taxon>Dothideomycetidae</taxon>
        <taxon>Mycosphaerellales</taxon>
        <taxon>Teratosphaeriaceae</taxon>
        <taxon>Hortaea</taxon>
    </lineage>
</organism>
<sequence length="472" mass="51575">MTFLTGKALNWAITATAGSGFLLFGLLTGDAFVKTFPEINTNDGGNGSSSLQGTVVAIYEIGCFFGAGFTLFAGEWLGRRWMIMIGSVVLAIGAVLQASAYGIPQMIVGRIVAGLGNGMNTATIPVDYGMSFEPSEAQFRFPLALQILFAIMTFLGVLVLPESPRWLIAHDRLEEARKVLRSVDDGAKTVTIDDARLSRELAVIKQTIDEERLAAQGQSFMAIFKNGPQRFLYRTMLGIGGQFMQQISGVNLTSAIGCKRLMLGWITYYNTVIFQKSVGLSRNLALLLAGFNGVAYFFSTFVPIWTIDRLGRRKLMLFAVVGQGCCMAILAGTVHDGSTAAGIVATIMLFLFNFFFAVGLLAIAWLLPAEYTPLAIRTKAAALATASNWIFTFLVVEITPVSIDNIGYKTYIYFAIRLSLEQIDKLFTGEKVLLHWHPSMDDGEMEMDHTEALKEDQVDRIEGLAHAGPSKL</sequence>
<keyword evidence="4 7" id="KW-0812">Transmembrane</keyword>
<keyword evidence="5 7" id="KW-1133">Transmembrane helix</keyword>
<dbReference type="GO" id="GO:0016020">
    <property type="term" value="C:membrane"/>
    <property type="evidence" value="ECO:0007669"/>
    <property type="project" value="UniProtKB-SubCell"/>
</dbReference>
<dbReference type="Gene3D" id="1.20.1250.20">
    <property type="entry name" value="MFS general substrate transporter like domains"/>
    <property type="match status" value="2"/>
</dbReference>
<dbReference type="InterPro" id="IPR005828">
    <property type="entry name" value="MFS_sugar_transport-like"/>
</dbReference>
<evidence type="ECO:0000313" key="9">
    <source>
        <dbReference type="EMBL" id="RMY84009.1"/>
    </source>
</evidence>
<feature type="transmembrane region" description="Helical" evidence="7">
    <location>
        <begin position="340"/>
        <end position="367"/>
    </location>
</feature>
<evidence type="ECO:0000256" key="3">
    <source>
        <dbReference type="ARBA" id="ARBA00022448"/>
    </source>
</evidence>
<gene>
    <name evidence="9" type="ORF">D0861_07159</name>
</gene>